<dbReference type="AlphaFoldDB" id="A0A4R1QTR4"/>
<dbReference type="InterPro" id="IPR010787">
    <property type="entry name" value="DUF1385"/>
</dbReference>
<comment type="caution">
    <text evidence="3">The sequence shown here is derived from an EMBL/GenBank/DDBJ whole genome shotgun (WGS) entry which is preliminary data.</text>
</comment>
<keyword evidence="4" id="KW-1185">Reference proteome</keyword>
<feature type="region of interest" description="Disordered" evidence="1">
    <location>
        <begin position="323"/>
        <end position="343"/>
    </location>
</feature>
<protein>
    <submittedName>
        <fullName evidence="3">Uncharacterized protein YqhQ</fullName>
    </submittedName>
</protein>
<evidence type="ECO:0000256" key="1">
    <source>
        <dbReference type="SAM" id="MobiDB-lite"/>
    </source>
</evidence>
<dbReference type="OrthoDB" id="9784805at2"/>
<keyword evidence="2" id="KW-0472">Membrane</keyword>
<evidence type="ECO:0000256" key="2">
    <source>
        <dbReference type="SAM" id="Phobius"/>
    </source>
</evidence>
<dbReference type="PANTHER" id="PTHR42867:SF1">
    <property type="entry name" value="MEMBRANE PROTEIN-RELATED"/>
    <property type="match status" value="1"/>
</dbReference>
<organism evidence="3 4">
    <name type="scientific">Kineothrix alysoides</name>
    <dbReference type="NCBI Taxonomy" id="1469948"/>
    <lineage>
        <taxon>Bacteria</taxon>
        <taxon>Bacillati</taxon>
        <taxon>Bacillota</taxon>
        <taxon>Clostridia</taxon>
        <taxon>Lachnospirales</taxon>
        <taxon>Lachnospiraceae</taxon>
        <taxon>Kineothrix</taxon>
    </lineage>
</organism>
<dbReference type="Pfam" id="PF07136">
    <property type="entry name" value="DUF1385"/>
    <property type="match status" value="1"/>
</dbReference>
<feature type="transmembrane region" description="Helical" evidence="2">
    <location>
        <begin position="237"/>
        <end position="258"/>
    </location>
</feature>
<sequence>MKKSKCTHYSGVGGQAVLEGVMMKNKEQYAVAVRKPDGEIDVEVDVYQGVLHGSKLKEIPFIRGVFNFLDSMVLGMKTLNHSVAFYEDEDAKETATDKVFHKVFKDKAESIMLGMVTLLSIVLAVAIFMVLPYYIASLFEEYIRNTSVMAIIEGLVRILIFVGYIVAITMMKDIKRLYQYHGAEHKCINCIEKGRPLTVHNAMRSSRLHKRCGTSFMFFVIFVSIIVFFFIRAESPLLRVALRILLIPVIAGISYELIRLAGRSDNILVKILSAPGMWLQRLTTKEPDESMIEVAIASVEAIFDWKAYLKDTFGYEVDDSWLEDGREKDDDSEDPDMSGQEAY</sequence>
<accession>A0A4R1QTR4</accession>
<dbReference type="RefSeq" id="WP_031389368.1">
    <property type="nucleotide sequence ID" value="NZ_JPNB01000001.1"/>
</dbReference>
<proteinExistence type="predicted"/>
<dbReference type="EMBL" id="SLUO01000013">
    <property type="protein sequence ID" value="TCL55885.1"/>
    <property type="molecule type" value="Genomic_DNA"/>
</dbReference>
<gene>
    <name evidence="3" type="ORF">EDD76_11319</name>
</gene>
<dbReference type="STRING" id="1469948.GCA_000732725_00606"/>
<evidence type="ECO:0000313" key="3">
    <source>
        <dbReference type="EMBL" id="TCL55885.1"/>
    </source>
</evidence>
<keyword evidence="2" id="KW-1133">Transmembrane helix</keyword>
<dbReference type="PANTHER" id="PTHR42867">
    <property type="entry name" value="MEMBRANE PROTEIN-RELATED"/>
    <property type="match status" value="1"/>
</dbReference>
<evidence type="ECO:0000313" key="4">
    <source>
        <dbReference type="Proteomes" id="UP000295718"/>
    </source>
</evidence>
<feature type="transmembrane region" description="Helical" evidence="2">
    <location>
        <begin position="212"/>
        <end position="231"/>
    </location>
</feature>
<feature type="transmembrane region" description="Helical" evidence="2">
    <location>
        <begin position="147"/>
        <end position="167"/>
    </location>
</feature>
<name>A0A4R1QTR4_9FIRM</name>
<reference evidence="3 4" key="1">
    <citation type="submission" date="2019-03" db="EMBL/GenBank/DDBJ databases">
        <title>Genomic Encyclopedia of Type Strains, Phase IV (KMG-IV): sequencing the most valuable type-strain genomes for metagenomic binning, comparative biology and taxonomic classification.</title>
        <authorList>
            <person name="Goeker M."/>
        </authorList>
    </citation>
    <scope>NUCLEOTIDE SEQUENCE [LARGE SCALE GENOMIC DNA]</scope>
    <source>
        <strain evidence="3 4">DSM 100556</strain>
    </source>
</reference>
<keyword evidence="2" id="KW-0812">Transmembrane</keyword>
<dbReference type="Proteomes" id="UP000295718">
    <property type="component" value="Unassembled WGS sequence"/>
</dbReference>
<feature type="transmembrane region" description="Helical" evidence="2">
    <location>
        <begin position="111"/>
        <end position="135"/>
    </location>
</feature>